<gene>
    <name evidence="2" type="ORF">K7C98_23515</name>
</gene>
<protein>
    <submittedName>
        <fullName evidence="2">Uncharacterized protein</fullName>
    </submittedName>
</protein>
<evidence type="ECO:0000313" key="2">
    <source>
        <dbReference type="EMBL" id="MBZ5712221.1"/>
    </source>
</evidence>
<keyword evidence="1" id="KW-0472">Membrane</keyword>
<proteinExistence type="predicted"/>
<evidence type="ECO:0000256" key="1">
    <source>
        <dbReference type="SAM" id="Phobius"/>
    </source>
</evidence>
<dbReference type="RefSeq" id="WP_224193980.1">
    <property type="nucleotide sequence ID" value="NZ_JAIRAU010000028.1"/>
</dbReference>
<dbReference type="Proteomes" id="UP001139031">
    <property type="component" value="Unassembled WGS sequence"/>
</dbReference>
<name>A0ABS7TVJ4_9BACT</name>
<reference evidence="2" key="1">
    <citation type="submission" date="2021-08" db="EMBL/GenBank/DDBJ databases">
        <authorList>
            <person name="Stevens D.C."/>
        </authorList>
    </citation>
    <scope>NUCLEOTIDE SEQUENCE</scope>
    <source>
        <strain evidence="2">DSM 53165</strain>
    </source>
</reference>
<feature type="transmembrane region" description="Helical" evidence="1">
    <location>
        <begin position="39"/>
        <end position="60"/>
    </location>
</feature>
<dbReference type="EMBL" id="JAIRAU010000028">
    <property type="protein sequence ID" value="MBZ5712221.1"/>
    <property type="molecule type" value="Genomic_DNA"/>
</dbReference>
<organism evidence="2 3">
    <name type="scientific">Nannocystis pusilla</name>
    <dbReference type="NCBI Taxonomy" id="889268"/>
    <lineage>
        <taxon>Bacteria</taxon>
        <taxon>Pseudomonadati</taxon>
        <taxon>Myxococcota</taxon>
        <taxon>Polyangia</taxon>
        <taxon>Nannocystales</taxon>
        <taxon>Nannocystaceae</taxon>
        <taxon>Nannocystis</taxon>
    </lineage>
</organism>
<comment type="caution">
    <text evidence="2">The sequence shown here is derived from an EMBL/GenBank/DDBJ whole genome shotgun (WGS) entry which is preliminary data.</text>
</comment>
<keyword evidence="1" id="KW-1133">Transmembrane helix</keyword>
<feature type="transmembrane region" description="Helical" evidence="1">
    <location>
        <begin position="66"/>
        <end position="86"/>
    </location>
</feature>
<sequence length="226" mass="23553">MANPLPRSFALAETRRRYEATPRTLDDDLQRMARGDRGCLGDAVAGVGALGILVSGVLGYMGLLGMGFMAVFAAMLIAGFVLSAAAQTRSGPARYKALTEGPLALGRVLRADPALFEPGDVPHPALVVFAVDAAHRFDPAYLHGVAAALLALRDAPTAPADQADVAAMLRDPNRVAPLQLPPALAGAGEAWLGVVSVDPRRLPARRVEDDLVPVIAAPGLGFVEHV</sequence>
<keyword evidence="3" id="KW-1185">Reference proteome</keyword>
<evidence type="ECO:0000313" key="3">
    <source>
        <dbReference type="Proteomes" id="UP001139031"/>
    </source>
</evidence>
<accession>A0ABS7TVJ4</accession>
<keyword evidence="1" id="KW-0812">Transmembrane</keyword>